<evidence type="ECO:0000313" key="10">
    <source>
        <dbReference type="Proteomes" id="UP000288547"/>
    </source>
</evidence>
<accession>A0A444PT34</accession>
<dbReference type="Pfam" id="PF03734">
    <property type="entry name" value="YkuD"/>
    <property type="match status" value="1"/>
</dbReference>
<dbReference type="PANTHER" id="PTHR30582">
    <property type="entry name" value="L,D-TRANSPEPTIDASE"/>
    <property type="match status" value="1"/>
</dbReference>
<dbReference type="GO" id="GO:0018104">
    <property type="term" value="P:peptidoglycan-protein cross-linking"/>
    <property type="evidence" value="ECO:0007669"/>
    <property type="project" value="TreeGrafter"/>
</dbReference>
<dbReference type="GO" id="GO:0071555">
    <property type="term" value="P:cell wall organization"/>
    <property type="evidence" value="ECO:0007669"/>
    <property type="project" value="UniProtKB-UniRule"/>
</dbReference>
<evidence type="ECO:0000256" key="7">
    <source>
        <dbReference type="SAM" id="Phobius"/>
    </source>
</evidence>
<keyword evidence="2" id="KW-0808">Transferase</keyword>
<comment type="caution">
    <text evidence="9">The sequence shown here is derived from an EMBL/GenBank/DDBJ whole genome shotgun (WGS) entry which is preliminary data.</text>
</comment>
<keyword evidence="10" id="KW-1185">Reference proteome</keyword>
<comment type="pathway">
    <text evidence="1 6">Cell wall biogenesis; peptidoglycan biosynthesis.</text>
</comment>
<feature type="transmembrane region" description="Helical" evidence="7">
    <location>
        <begin position="20"/>
        <end position="42"/>
    </location>
</feature>
<evidence type="ECO:0000256" key="5">
    <source>
        <dbReference type="ARBA" id="ARBA00023316"/>
    </source>
</evidence>
<dbReference type="InterPro" id="IPR050979">
    <property type="entry name" value="LD-transpeptidase"/>
</dbReference>
<proteinExistence type="predicted"/>
<evidence type="ECO:0000256" key="4">
    <source>
        <dbReference type="ARBA" id="ARBA00022984"/>
    </source>
</evidence>
<evidence type="ECO:0000259" key="8">
    <source>
        <dbReference type="PROSITE" id="PS52029"/>
    </source>
</evidence>
<evidence type="ECO:0000313" key="9">
    <source>
        <dbReference type="EMBL" id="RWZ51007.1"/>
    </source>
</evidence>
<evidence type="ECO:0000256" key="1">
    <source>
        <dbReference type="ARBA" id="ARBA00004752"/>
    </source>
</evidence>
<dbReference type="RefSeq" id="WP_128495001.1">
    <property type="nucleotide sequence ID" value="NZ_RZNB01000003.1"/>
</dbReference>
<dbReference type="GO" id="GO:0005576">
    <property type="term" value="C:extracellular region"/>
    <property type="evidence" value="ECO:0007669"/>
    <property type="project" value="TreeGrafter"/>
</dbReference>
<keyword evidence="4 6" id="KW-0573">Peptidoglycan synthesis</keyword>
<evidence type="ECO:0000256" key="3">
    <source>
        <dbReference type="ARBA" id="ARBA00022960"/>
    </source>
</evidence>
<dbReference type="InterPro" id="IPR038063">
    <property type="entry name" value="Transpep_catalytic_dom"/>
</dbReference>
<sequence length="458" mass="47741">MVQYEWAPAEPVRKKRHLGLWFGVPGGLLAVAATACSLLLVAPGVSAAGAEIGWRTSDAAAQSIMTSLASTTITIEGENGDVALTGADLGLSVDAKAIAERAHADHPLWNVGSWNAGSLDLDVDIDEEAATTALRGAAPTLFSDPVDARVAFDTAASAYSVAEAQAGTGVDLDALASSISAALADGGGAITVTPQPSEVEAVITTDEAQAEADSLNTLIGQAGFYINGEKAVAVEPAVVASWLTITTDGDTFHVSADEAAIAAVVATVPEKVNRTVVDEKVVTDSAGKHLRTIQKGQDGWALPTTDGVAASFAEQLGAGNGVYELAVEVQEAQTHELYRRIDVDKSDGVTRLYENEKLMATYSMAIGKPGSPTDNGNYRVYAQLTKQDMGCVPGYDYCTKDVPWVTYFNGDQGLHGTYWHSNFGAGAMMSHGCVNLTIGAAEAVYRFAQVGTEVSVHN</sequence>
<dbReference type="InterPro" id="IPR005490">
    <property type="entry name" value="LD_TPept_cat_dom"/>
</dbReference>
<dbReference type="OrthoDB" id="3176960at2"/>
<reference evidence="9 10" key="1">
    <citation type="submission" date="2018-12" db="EMBL/GenBank/DDBJ databases">
        <authorList>
            <person name="Li F."/>
        </authorList>
    </citation>
    <scope>NUCLEOTIDE SEQUENCE [LARGE SCALE GENOMIC DNA]</scope>
    <source>
        <strain evidence="9 10">11W25H-1</strain>
    </source>
</reference>
<dbReference type="UniPathway" id="UPA00219"/>
<dbReference type="EMBL" id="RZNB01000003">
    <property type="protein sequence ID" value="RWZ51007.1"/>
    <property type="molecule type" value="Genomic_DNA"/>
</dbReference>
<organism evidence="9 10">
    <name type="scientific">Labedella phragmitis</name>
    <dbReference type="NCBI Taxonomy" id="2498849"/>
    <lineage>
        <taxon>Bacteria</taxon>
        <taxon>Bacillati</taxon>
        <taxon>Actinomycetota</taxon>
        <taxon>Actinomycetes</taxon>
        <taxon>Micrococcales</taxon>
        <taxon>Microbacteriaceae</taxon>
        <taxon>Labedella</taxon>
    </lineage>
</organism>
<keyword evidence="5 6" id="KW-0961">Cell wall biogenesis/degradation</keyword>
<dbReference type="AlphaFoldDB" id="A0A444PT34"/>
<evidence type="ECO:0000256" key="6">
    <source>
        <dbReference type="PROSITE-ProRule" id="PRU01373"/>
    </source>
</evidence>
<evidence type="ECO:0000256" key="2">
    <source>
        <dbReference type="ARBA" id="ARBA00022679"/>
    </source>
</evidence>
<keyword evidence="3 6" id="KW-0133">Cell shape</keyword>
<dbReference type="PANTHER" id="PTHR30582:SF2">
    <property type="entry name" value="L,D-TRANSPEPTIDASE YCIB-RELATED"/>
    <property type="match status" value="1"/>
</dbReference>
<dbReference type="Pfam" id="PF12229">
    <property type="entry name" value="PG_binding_4"/>
    <property type="match status" value="1"/>
</dbReference>
<dbReference type="PROSITE" id="PS52029">
    <property type="entry name" value="LD_TPASE"/>
    <property type="match status" value="1"/>
</dbReference>
<dbReference type="CDD" id="cd16913">
    <property type="entry name" value="YkuD_like"/>
    <property type="match status" value="1"/>
</dbReference>
<feature type="active site" description="Proton donor/acceptor" evidence="6">
    <location>
        <position position="415"/>
    </location>
</feature>
<keyword evidence="7" id="KW-0812">Transmembrane</keyword>
<dbReference type="Gene3D" id="2.40.440.10">
    <property type="entry name" value="L,D-transpeptidase catalytic domain-like"/>
    <property type="match status" value="1"/>
</dbReference>
<dbReference type="GO" id="GO:0071972">
    <property type="term" value="F:peptidoglycan L,D-transpeptidase activity"/>
    <property type="evidence" value="ECO:0007669"/>
    <property type="project" value="TreeGrafter"/>
</dbReference>
<dbReference type="GO" id="GO:0016740">
    <property type="term" value="F:transferase activity"/>
    <property type="evidence" value="ECO:0007669"/>
    <property type="project" value="UniProtKB-KW"/>
</dbReference>
<feature type="domain" description="L,D-TPase catalytic" evidence="8">
    <location>
        <begin position="339"/>
        <end position="457"/>
    </location>
</feature>
<dbReference type="InterPro" id="IPR022029">
    <property type="entry name" value="YoaR-like_PG-bd"/>
</dbReference>
<protein>
    <submittedName>
        <fullName evidence="9">Murein L,D-transpeptidase</fullName>
    </submittedName>
</protein>
<dbReference type="SUPFAM" id="SSF141523">
    <property type="entry name" value="L,D-transpeptidase catalytic domain-like"/>
    <property type="match status" value="1"/>
</dbReference>
<dbReference type="Proteomes" id="UP000288547">
    <property type="component" value="Unassembled WGS sequence"/>
</dbReference>
<name>A0A444PT34_9MICO</name>
<gene>
    <name evidence="9" type="ORF">ELQ90_09400</name>
</gene>
<keyword evidence="7" id="KW-0472">Membrane</keyword>
<keyword evidence="7" id="KW-1133">Transmembrane helix</keyword>
<feature type="active site" description="Nucleophile" evidence="6">
    <location>
        <position position="433"/>
    </location>
</feature>
<dbReference type="GO" id="GO:0008360">
    <property type="term" value="P:regulation of cell shape"/>
    <property type="evidence" value="ECO:0007669"/>
    <property type="project" value="UniProtKB-UniRule"/>
</dbReference>